<keyword evidence="1" id="KW-1133">Transmembrane helix</keyword>
<dbReference type="Proteomes" id="UP000190776">
    <property type="component" value="Unassembled WGS sequence"/>
</dbReference>
<keyword evidence="1" id="KW-0812">Transmembrane</keyword>
<dbReference type="Proteomes" id="UP001430584">
    <property type="component" value="Unassembled WGS sequence"/>
</dbReference>
<feature type="transmembrane region" description="Helical" evidence="1">
    <location>
        <begin position="232"/>
        <end position="252"/>
    </location>
</feature>
<dbReference type="OrthoDB" id="10010954at2759"/>
<evidence type="ECO:0000256" key="1">
    <source>
        <dbReference type="SAM" id="Phobius"/>
    </source>
</evidence>
<gene>
    <name evidence="3" type="ORF">BK809_0007714</name>
    <name evidence="2" type="ORF">SLS55_009828</name>
</gene>
<accession>A0A1S8BJF3</accession>
<feature type="transmembrane region" description="Helical" evidence="1">
    <location>
        <begin position="157"/>
        <end position="175"/>
    </location>
</feature>
<proteinExistence type="predicted"/>
<evidence type="ECO:0000313" key="2">
    <source>
        <dbReference type="EMBL" id="KAL0254353.1"/>
    </source>
</evidence>
<organism evidence="3 4">
    <name type="scientific">Diplodia seriata</name>
    <dbReference type="NCBI Taxonomy" id="420778"/>
    <lineage>
        <taxon>Eukaryota</taxon>
        <taxon>Fungi</taxon>
        <taxon>Dikarya</taxon>
        <taxon>Ascomycota</taxon>
        <taxon>Pezizomycotina</taxon>
        <taxon>Dothideomycetes</taxon>
        <taxon>Dothideomycetes incertae sedis</taxon>
        <taxon>Botryosphaeriales</taxon>
        <taxon>Botryosphaeriaceae</taxon>
        <taxon>Diplodia</taxon>
    </lineage>
</organism>
<reference evidence="2 5" key="2">
    <citation type="submission" date="2024-02" db="EMBL/GenBank/DDBJ databases">
        <title>De novo assembly and annotation of 12 fungi associated with fruit tree decline syndrome in Ontario, Canada.</title>
        <authorList>
            <person name="Sulman M."/>
            <person name="Ellouze W."/>
            <person name="Ilyukhin E."/>
        </authorList>
    </citation>
    <scope>NUCLEOTIDE SEQUENCE [LARGE SCALE GENOMIC DNA]</scope>
    <source>
        <strain evidence="2 5">FDS-637</strain>
    </source>
</reference>
<keyword evidence="1" id="KW-0472">Membrane</keyword>
<dbReference type="EMBL" id="MSZU01000076">
    <property type="protein sequence ID" value="OMP87627.1"/>
    <property type="molecule type" value="Genomic_DNA"/>
</dbReference>
<feature type="transmembrane region" description="Helical" evidence="1">
    <location>
        <begin position="123"/>
        <end position="145"/>
    </location>
</feature>
<keyword evidence="5" id="KW-1185">Reference proteome</keyword>
<evidence type="ECO:0000313" key="3">
    <source>
        <dbReference type="EMBL" id="OMP87627.1"/>
    </source>
</evidence>
<feature type="transmembrane region" description="Helical" evidence="1">
    <location>
        <begin position="96"/>
        <end position="116"/>
    </location>
</feature>
<comment type="caution">
    <text evidence="3">The sequence shown here is derived from an EMBL/GenBank/DDBJ whole genome shotgun (WGS) entry which is preliminary data.</text>
</comment>
<evidence type="ECO:0000313" key="4">
    <source>
        <dbReference type="Proteomes" id="UP000190776"/>
    </source>
</evidence>
<feature type="transmembrane region" description="Helical" evidence="1">
    <location>
        <begin position="12"/>
        <end position="31"/>
    </location>
</feature>
<dbReference type="AlphaFoldDB" id="A0A1S8BJF3"/>
<feature type="transmembrane region" description="Helical" evidence="1">
    <location>
        <begin position="196"/>
        <end position="220"/>
    </location>
</feature>
<evidence type="ECO:0000313" key="5">
    <source>
        <dbReference type="Proteomes" id="UP001430584"/>
    </source>
</evidence>
<dbReference type="EMBL" id="JAJVCZ030000011">
    <property type="protein sequence ID" value="KAL0254353.1"/>
    <property type="molecule type" value="Genomic_DNA"/>
</dbReference>
<evidence type="ECO:0008006" key="6">
    <source>
        <dbReference type="Google" id="ProtNLM"/>
    </source>
</evidence>
<reference evidence="3 4" key="1">
    <citation type="submission" date="2017-01" db="EMBL/GenBank/DDBJ databases">
        <title>Draft genome sequence of Diplodia seriata F98.1, a fungal species involved in grapevine trunk diseases.</title>
        <authorList>
            <person name="Robert-Siegwald G."/>
            <person name="Vallet J."/>
            <person name="Abou-Mansour E."/>
            <person name="Xu J."/>
            <person name="Rey P."/>
            <person name="Bertsch C."/>
            <person name="Rego C."/>
            <person name="Larignon P."/>
            <person name="Fontaine F."/>
            <person name="Lebrun M.-H."/>
        </authorList>
    </citation>
    <scope>NUCLEOTIDE SEQUENCE [LARGE SCALE GENOMIC DNA]</scope>
    <source>
        <strain evidence="3 4">F98.1</strain>
    </source>
</reference>
<protein>
    <recommendedName>
        <fullName evidence="6">TLC domain-containing protein</fullName>
    </recommendedName>
</protein>
<name>A0A1S8BJF3_9PEZI</name>
<sequence>MENNIVSRLVPYSGLILLICLVVIFLVRFYVFERFLLRKVYGKTYTEMSDYDRRGFVNHHIAGSIKIVLMATAIYPLISVASGHSSLHTPMSRGSIVTMGDMMVVCSQIFIGMYVFELFYRTSISVVSALHHIGAMVIGQTAVIISMDPSHEEDARIEFILCFVWGAFDIVAEFWPHLTMIMYRVYPNNYRFQVKVFKACAFTELVSTTIETAVVMWLFGSLWHKWTIAFKVATPILHVVFSAAQIWGVIVFRRLWKKAEHRMAEKKAEKKAESDSELWA</sequence>
<feature type="transmembrane region" description="Helical" evidence="1">
    <location>
        <begin position="63"/>
        <end position="84"/>
    </location>
</feature>